<comment type="caution">
    <text evidence="1">The sequence shown here is derived from an EMBL/GenBank/DDBJ whole genome shotgun (WGS) entry which is preliminary data.</text>
</comment>
<evidence type="ECO:0000313" key="2">
    <source>
        <dbReference type="Proteomes" id="UP000829720"/>
    </source>
</evidence>
<keyword evidence="2" id="KW-1185">Reference proteome</keyword>
<organism evidence="1 2">
    <name type="scientific">Albula goreensis</name>
    <dbReference type="NCBI Taxonomy" id="1534307"/>
    <lineage>
        <taxon>Eukaryota</taxon>
        <taxon>Metazoa</taxon>
        <taxon>Chordata</taxon>
        <taxon>Craniata</taxon>
        <taxon>Vertebrata</taxon>
        <taxon>Euteleostomi</taxon>
        <taxon>Actinopterygii</taxon>
        <taxon>Neopterygii</taxon>
        <taxon>Teleostei</taxon>
        <taxon>Albuliformes</taxon>
        <taxon>Albulidae</taxon>
        <taxon>Albula</taxon>
    </lineage>
</organism>
<dbReference type="Proteomes" id="UP000829720">
    <property type="component" value="Unassembled WGS sequence"/>
</dbReference>
<gene>
    <name evidence="1" type="ORF">AGOR_G00132420</name>
</gene>
<dbReference type="EMBL" id="JAERUA010000012">
    <property type="protein sequence ID" value="KAI1892346.1"/>
    <property type="molecule type" value="Genomic_DNA"/>
</dbReference>
<accession>A0A8T3D7T7</accession>
<sequence>MRLLNDDGSFLGSEVKECLQGLAFKAPCLVDDAPVCCLSIDVRLGKVDLPTSFCIILALLGGLMEGVVDHSMEASAKPRHLATEAVRLLVRGFPQLVKLLTPVSKHGGFSLACVTGLVAETQHSLLPPRKVLLAG</sequence>
<evidence type="ECO:0000313" key="1">
    <source>
        <dbReference type="EMBL" id="KAI1892346.1"/>
    </source>
</evidence>
<proteinExistence type="predicted"/>
<name>A0A8T3D7T7_9TELE</name>
<dbReference type="AlphaFoldDB" id="A0A8T3D7T7"/>
<reference evidence="1" key="1">
    <citation type="submission" date="2021-01" db="EMBL/GenBank/DDBJ databases">
        <authorList>
            <person name="Zahm M."/>
            <person name="Roques C."/>
            <person name="Cabau C."/>
            <person name="Klopp C."/>
            <person name="Donnadieu C."/>
            <person name="Jouanno E."/>
            <person name="Lampietro C."/>
            <person name="Louis A."/>
            <person name="Herpin A."/>
            <person name="Echchiki A."/>
            <person name="Berthelot C."/>
            <person name="Parey E."/>
            <person name="Roest-Crollius H."/>
            <person name="Braasch I."/>
            <person name="Postlethwait J."/>
            <person name="Bobe J."/>
            <person name="Montfort J."/>
            <person name="Bouchez O."/>
            <person name="Begum T."/>
            <person name="Mejri S."/>
            <person name="Adams A."/>
            <person name="Chen W.-J."/>
            <person name="Guiguen Y."/>
        </authorList>
    </citation>
    <scope>NUCLEOTIDE SEQUENCE</scope>
    <source>
        <tissue evidence="1">Blood</tissue>
    </source>
</reference>
<protein>
    <submittedName>
        <fullName evidence="1">Uncharacterized protein</fullName>
    </submittedName>
</protein>